<evidence type="ECO:0000313" key="4">
    <source>
        <dbReference type="EMBL" id="NYI86391.1"/>
    </source>
</evidence>
<dbReference type="PRINTS" id="PR01590">
    <property type="entry name" value="HTHFIS"/>
</dbReference>
<keyword evidence="2" id="KW-0067">ATP-binding</keyword>
<dbReference type="AlphaFoldDB" id="A0A853AUT5"/>
<dbReference type="GO" id="GO:0043565">
    <property type="term" value="F:sequence-specific DNA binding"/>
    <property type="evidence" value="ECO:0007669"/>
    <property type="project" value="InterPro"/>
</dbReference>
<evidence type="ECO:0000313" key="5">
    <source>
        <dbReference type="Proteomes" id="UP000587002"/>
    </source>
</evidence>
<dbReference type="InterPro" id="IPR027417">
    <property type="entry name" value="P-loop_NTPase"/>
</dbReference>
<comment type="caution">
    <text evidence="4">The sequence shown here is derived from an EMBL/GenBank/DDBJ whole genome shotgun (WGS) entry which is preliminary data.</text>
</comment>
<reference evidence="4 5" key="1">
    <citation type="submission" date="2020-07" db="EMBL/GenBank/DDBJ databases">
        <title>Sequencing the genomes of 1000 actinobacteria strains.</title>
        <authorList>
            <person name="Klenk H.-P."/>
        </authorList>
    </citation>
    <scope>NUCLEOTIDE SEQUENCE [LARGE SCALE GENOMIC DNA]</scope>
    <source>
        <strain evidence="4 5">DSM 44065</strain>
    </source>
</reference>
<dbReference type="Gene3D" id="3.30.450.40">
    <property type="match status" value="1"/>
</dbReference>
<dbReference type="GO" id="GO:0006355">
    <property type="term" value="P:regulation of DNA-templated transcription"/>
    <property type="evidence" value="ECO:0007669"/>
    <property type="project" value="InterPro"/>
</dbReference>
<accession>A0A853AUT5</accession>
<dbReference type="PROSITE" id="PS50045">
    <property type="entry name" value="SIGMA54_INTERACT_4"/>
    <property type="match status" value="1"/>
</dbReference>
<proteinExistence type="predicted"/>
<dbReference type="Gene3D" id="1.10.10.60">
    <property type="entry name" value="Homeodomain-like"/>
    <property type="match status" value="1"/>
</dbReference>
<sequence length="566" mass="62125">MINEDREWLEGGGERASIARPEIVESWRRSQMSGVNPDDVTIVPGEATRDCKIARVAIPVLSAMADVLIGANTSLLLSAPDGTMLWRWTENSRLKALLDRRSAVVGTRWNEEFMGTNGLGTALETVKPIMINGEEHFSEALHPFTCAGAPIRHPVTRRVAGVLSVTSLVEHASPLMGPTLLKLVREVEEQLYSDSTLRERELLQHFLAERRGNRNAVIAVNEDVVIANRAGAQLPIDHRALWNQVESGCRDGTDVRLDDSQVTGQVRWRTIGYADSVMGLVIVAESDEPQRTGRRPAAEVDSGTTPVWSELPELLRTNAAGSDRVLVTGEVGVGKRALVREAFDGSVKELDCAAAHEVGAERWLAMARSALLDDDGEQDVVLLSHLEALGTLMCRALGGMLDRIPRDRSGLVVAGTWTPCGDADVEPAVRALLDRFTSEPFEVPPLRKRPADVLRRVVDQGPGMPSLSAEAVEQAKSHPWPGNHRQLEEFRRWLSRQNRPVIGVKDLPPRWSQEAARARLTAIQAAEADAIAAALRECDGNKAAAAAKLGISRSSLYRKMREYRLR</sequence>
<dbReference type="Pfam" id="PF02954">
    <property type="entry name" value="HTH_8"/>
    <property type="match status" value="1"/>
</dbReference>
<dbReference type="EMBL" id="JACCFJ010000001">
    <property type="protein sequence ID" value="NYI86391.1"/>
    <property type="molecule type" value="Genomic_DNA"/>
</dbReference>
<dbReference type="SUPFAM" id="SSF46689">
    <property type="entry name" value="Homeodomain-like"/>
    <property type="match status" value="1"/>
</dbReference>
<organism evidence="4 5">
    <name type="scientific">Saccharopolyspora hordei</name>
    <dbReference type="NCBI Taxonomy" id="1838"/>
    <lineage>
        <taxon>Bacteria</taxon>
        <taxon>Bacillati</taxon>
        <taxon>Actinomycetota</taxon>
        <taxon>Actinomycetes</taxon>
        <taxon>Pseudonocardiales</taxon>
        <taxon>Pseudonocardiaceae</taxon>
        <taxon>Saccharopolyspora</taxon>
    </lineage>
</organism>
<dbReference type="InterPro" id="IPR002197">
    <property type="entry name" value="HTH_Fis"/>
</dbReference>
<keyword evidence="5" id="KW-1185">Reference proteome</keyword>
<dbReference type="Gene3D" id="1.10.8.60">
    <property type="match status" value="1"/>
</dbReference>
<dbReference type="PANTHER" id="PTHR32071">
    <property type="entry name" value="TRANSCRIPTIONAL REGULATORY PROTEIN"/>
    <property type="match status" value="1"/>
</dbReference>
<evidence type="ECO:0000256" key="2">
    <source>
        <dbReference type="ARBA" id="ARBA00022840"/>
    </source>
</evidence>
<dbReference type="GO" id="GO:0005524">
    <property type="term" value="F:ATP binding"/>
    <property type="evidence" value="ECO:0007669"/>
    <property type="project" value="UniProtKB-KW"/>
</dbReference>
<dbReference type="Proteomes" id="UP000587002">
    <property type="component" value="Unassembled WGS sequence"/>
</dbReference>
<dbReference type="InterPro" id="IPR029016">
    <property type="entry name" value="GAF-like_dom_sf"/>
</dbReference>
<dbReference type="SUPFAM" id="SSF52540">
    <property type="entry name" value="P-loop containing nucleoside triphosphate hydrolases"/>
    <property type="match status" value="1"/>
</dbReference>
<evidence type="ECO:0000259" key="3">
    <source>
        <dbReference type="PROSITE" id="PS50045"/>
    </source>
</evidence>
<evidence type="ECO:0000256" key="1">
    <source>
        <dbReference type="ARBA" id="ARBA00022741"/>
    </source>
</evidence>
<gene>
    <name evidence="4" type="ORF">HNR68_005021</name>
</gene>
<dbReference type="InterPro" id="IPR009057">
    <property type="entry name" value="Homeodomain-like_sf"/>
</dbReference>
<feature type="domain" description="Sigma-54 factor interaction" evidence="3">
    <location>
        <begin position="432"/>
        <end position="488"/>
    </location>
</feature>
<protein>
    <submittedName>
        <fullName evidence="4">Transcriptional regulator of acetoin/glycerol metabolism</fullName>
    </submittedName>
</protein>
<name>A0A853AUT5_9PSEU</name>
<dbReference type="InterPro" id="IPR002078">
    <property type="entry name" value="Sigma_54_int"/>
</dbReference>
<keyword evidence="1" id="KW-0547">Nucleotide-binding</keyword>
<dbReference type="RefSeq" id="WP_179724164.1">
    <property type="nucleotide sequence ID" value="NZ_BAABFH010000001.1"/>
</dbReference>